<feature type="domain" description="SGNH hydrolase-type esterase" evidence="1">
    <location>
        <begin position="54"/>
        <end position="206"/>
    </location>
</feature>
<dbReference type="InterPro" id="IPR036514">
    <property type="entry name" value="SGNH_hydro_sf"/>
</dbReference>
<evidence type="ECO:0000313" key="3">
    <source>
        <dbReference type="Proteomes" id="UP001232992"/>
    </source>
</evidence>
<accession>A0ABT7BSD8</accession>
<sequence>MMLFISPLLTQIRQQRWIVFILTALLTCSLIVSYAPSAPRIANLHNGLGKQIVILGDSIASGYGVAPEEAFPALLSRRINVEVLNRGVSGDTTAMGLARLESDVLDEDPWLVMVELGANDYLRQIPEVETEENLREIITRTQAEGAIVVLIGVNLGFVKDTRKQMFERVADETGSYLIPQILTGIITNPEYRQDDVIHPNAAGHQVISDRVFKGLQPLLQHAKVPSDLKSLTF</sequence>
<dbReference type="InterPro" id="IPR013830">
    <property type="entry name" value="SGNH_hydro"/>
</dbReference>
<reference evidence="2 3" key="1">
    <citation type="submission" date="2023-01" db="EMBL/GenBank/DDBJ databases">
        <title>Novel diversity within Roseofilum (Cyanobacteria; Desertifilaceae) from marine benthic mats with descriptions of four novel species.</title>
        <authorList>
            <person name="Wang Y."/>
            <person name="Berthold D.E."/>
            <person name="Hu J."/>
            <person name="Lefler F.W."/>
            <person name="Laughinghouse H.D. IV."/>
        </authorList>
    </citation>
    <scope>NUCLEOTIDE SEQUENCE [LARGE SCALE GENOMIC DNA]</scope>
    <source>
        <strain evidence="2 3">BLCC-M143</strain>
    </source>
</reference>
<organism evidence="2 3">
    <name type="scientific">Roseofilum casamattae BLCC-M143</name>
    <dbReference type="NCBI Taxonomy" id="3022442"/>
    <lineage>
        <taxon>Bacteria</taxon>
        <taxon>Bacillati</taxon>
        <taxon>Cyanobacteriota</taxon>
        <taxon>Cyanophyceae</taxon>
        <taxon>Desertifilales</taxon>
        <taxon>Desertifilaceae</taxon>
        <taxon>Roseofilum</taxon>
        <taxon>Roseofilum casamattae</taxon>
    </lineage>
</organism>
<dbReference type="PANTHER" id="PTHR30383">
    <property type="entry name" value="THIOESTERASE 1/PROTEASE 1/LYSOPHOSPHOLIPASE L1"/>
    <property type="match status" value="1"/>
</dbReference>
<dbReference type="SUPFAM" id="SSF52266">
    <property type="entry name" value="SGNH hydrolase"/>
    <property type="match status" value="1"/>
</dbReference>
<dbReference type="InterPro" id="IPR051532">
    <property type="entry name" value="Ester_Hydrolysis_Enzymes"/>
</dbReference>
<dbReference type="EMBL" id="JAQOSQ010000001">
    <property type="protein sequence ID" value="MDJ1181687.1"/>
    <property type="molecule type" value="Genomic_DNA"/>
</dbReference>
<keyword evidence="3" id="KW-1185">Reference proteome</keyword>
<name>A0ABT7BSD8_9CYAN</name>
<dbReference type="CDD" id="cd01822">
    <property type="entry name" value="Lysophospholipase_L1_like"/>
    <property type="match status" value="1"/>
</dbReference>
<proteinExistence type="predicted"/>
<protein>
    <submittedName>
        <fullName evidence="2">Arylesterase</fullName>
    </submittedName>
</protein>
<evidence type="ECO:0000313" key="2">
    <source>
        <dbReference type="EMBL" id="MDJ1181687.1"/>
    </source>
</evidence>
<dbReference type="PANTHER" id="PTHR30383:SF5">
    <property type="entry name" value="SGNH HYDROLASE-TYPE ESTERASE DOMAIN-CONTAINING PROTEIN"/>
    <property type="match status" value="1"/>
</dbReference>
<gene>
    <name evidence="2" type="ORF">PMH09_00640</name>
</gene>
<dbReference type="Proteomes" id="UP001232992">
    <property type="component" value="Unassembled WGS sequence"/>
</dbReference>
<dbReference type="Pfam" id="PF13472">
    <property type="entry name" value="Lipase_GDSL_2"/>
    <property type="match status" value="1"/>
</dbReference>
<evidence type="ECO:0000259" key="1">
    <source>
        <dbReference type="Pfam" id="PF13472"/>
    </source>
</evidence>
<dbReference type="RefSeq" id="WP_283756341.1">
    <property type="nucleotide sequence ID" value="NZ_JAQOSQ010000001.1"/>
</dbReference>
<dbReference type="Gene3D" id="3.40.50.1110">
    <property type="entry name" value="SGNH hydrolase"/>
    <property type="match status" value="1"/>
</dbReference>
<comment type="caution">
    <text evidence="2">The sequence shown here is derived from an EMBL/GenBank/DDBJ whole genome shotgun (WGS) entry which is preliminary data.</text>
</comment>